<dbReference type="PROSITE" id="PS50893">
    <property type="entry name" value="ABC_TRANSPORTER_2"/>
    <property type="match status" value="2"/>
</dbReference>
<organism evidence="6 7">
    <name type="scientific">Nitrososphaera viennensis EN76</name>
    <dbReference type="NCBI Taxonomy" id="926571"/>
    <lineage>
        <taxon>Archaea</taxon>
        <taxon>Nitrososphaerota</taxon>
        <taxon>Nitrososphaeria</taxon>
        <taxon>Nitrososphaerales</taxon>
        <taxon>Nitrososphaeraceae</taxon>
        <taxon>Nitrososphaera</taxon>
    </lineage>
</organism>
<proteinExistence type="predicted"/>
<feature type="domain" description="4Fe-4S ferredoxin-type" evidence="5">
    <location>
        <begin position="50"/>
        <end position="79"/>
    </location>
</feature>
<feature type="region of interest" description="Disordered" evidence="3">
    <location>
        <begin position="573"/>
        <end position="605"/>
    </location>
</feature>
<evidence type="ECO:0000313" key="6">
    <source>
        <dbReference type="EMBL" id="AIC16024.1"/>
    </source>
</evidence>
<feature type="domain" description="ABC transporter" evidence="4">
    <location>
        <begin position="74"/>
        <end position="319"/>
    </location>
</feature>
<feature type="compositionally biased region" description="Basic and acidic residues" evidence="3">
    <location>
        <begin position="573"/>
        <end position="593"/>
    </location>
</feature>
<dbReference type="AlphaFoldDB" id="A0A060HHF1"/>
<dbReference type="GO" id="GO:0016491">
    <property type="term" value="F:oxidoreductase activity"/>
    <property type="evidence" value="ECO:0007669"/>
    <property type="project" value="UniProtKB-ARBA"/>
</dbReference>
<dbReference type="InterPro" id="IPR017871">
    <property type="entry name" value="ABC_transporter-like_CS"/>
</dbReference>
<dbReference type="PROSITE" id="PS00198">
    <property type="entry name" value="4FE4S_FER_1"/>
    <property type="match status" value="1"/>
</dbReference>
<dbReference type="FunFam" id="3.40.50.300:FF:000152">
    <property type="entry name" value="ATP-binding cassette, sub-family E, member 1"/>
    <property type="match status" value="1"/>
</dbReference>
<dbReference type="PROSITE" id="PS00211">
    <property type="entry name" value="ABC_TRANSPORTER_1"/>
    <property type="match status" value="2"/>
</dbReference>
<dbReference type="InterPro" id="IPR003593">
    <property type="entry name" value="AAA+_ATPase"/>
</dbReference>
<evidence type="ECO:0000256" key="3">
    <source>
        <dbReference type="SAM" id="MobiDB-lite"/>
    </source>
</evidence>
<dbReference type="KEGG" id="nvn:NVIE_017610"/>
<gene>
    <name evidence="6" type="ORF">NVIE_017610</name>
</gene>
<dbReference type="InterPro" id="IPR027417">
    <property type="entry name" value="P-loop_NTPase"/>
</dbReference>
<dbReference type="PANTHER" id="PTHR19248">
    <property type="entry name" value="ATP-BINDING TRANSPORT PROTEIN-RELATED"/>
    <property type="match status" value="1"/>
</dbReference>
<dbReference type="NCBIfam" id="NF009945">
    <property type="entry name" value="PRK13409.1"/>
    <property type="match status" value="1"/>
</dbReference>
<sequence>MGSDDPSSTHRVAVMDYELCQPRKCGLECIVYCPVNKTGGQCIIQREEDGKALISEELCTGCGICIKKCPFDAIVIVNLAKELSEDKIHQYGVNSFRFYRLPTPKKGAVVGLVGRNGMGKSTIVNVLSGSMKPNLGRFEGEPAWDEVLKYFQGTELKAHFEKIANGQLRASIKPQLVYLIPKAFKGTPKELLKKYDERKVSDSLVEELGLKNVLDRDLATLSGGELQRLAVAVAAAKDADYYFFDEPSSYNDVYQRLAVAKVMKNLAEQGKSVMVVEHDMTLLDYLSDYIHIIYGEPGAYGIVSALQSTKVGINNFLDGYLPAENVRFREKAFRFDVATAADDIVEELAVASYTDVSKAFPSFRLNVAAGKIRRGEIVGVVGANALGKTTFMRMLAGVDKPNSGKIEVGAKISYKPQYLNQDYEGDVRSLLYTAYQAPIENSPAEEQIIIPLGIKKLLEKSVKNLSGGELQKVAVAASLLRQADIYALDEPSAFLDAEDRIAVAKFLQRFVRAQGRSAIIIDHDLQLVDLVSDTLVIFEGEPGIEGHATAPMRKEDGMNRFLKALAITYRRDETTGRPRVNKEGGRLDREQKDSGNYYYTRQPQQ</sequence>
<dbReference type="SUPFAM" id="SSF54862">
    <property type="entry name" value="4Fe-4S ferredoxins"/>
    <property type="match status" value="1"/>
</dbReference>
<dbReference type="FunFam" id="3.40.50.300:FF:001546">
    <property type="entry name" value="RNase L inhibitor homolog"/>
    <property type="match status" value="1"/>
</dbReference>
<dbReference type="EMBL" id="CP007536">
    <property type="protein sequence ID" value="AIC16024.1"/>
    <property type="molecule type" value="Genomic_DNA"/>
</dbReference>
<evidence type="ECO:0000256" key="1">
    <source>
        <dbReference type="ARBA" id="ARBA00022741"/>
    </source>
</evidence>
<evidence type="ECO:0000259" key="4">
    <source>
        <dbReference type="PROSITE" id="PS50893"/>
    </source>
</evidence>
<dbReference type="GeneID" id="74947029"/>
<protein>
    <submittedName>
        <fullName evidence="6">ABC transporter-related RNase L inhibitor</fullName>
    </submittedName>
</protein>
<dbReference type="PROSITE" id="PS51379">
    <property type="entry name" value="4FE4S_FER_2"/>
    <property type="match status" value="1"/>
</dbReference>
<dbReference type="OrthoDB" id="30658at2157"/>
<dbReference type="Pfam" id="PF00037">
    <property type="entry name" value="Fer4"/>
    <property type="match status" value="1"/>
</dbReference>
<feature type="domain" description="ABC transporter" evidence="4">
    <location>
        <begin position="348"/>
        <end position="564"/>
    </location>
</feature>
<dbReference type="Gene3D" id="3.40.50.300">
    <property type="entry name" value="P-loop containing nucleotide triphosphate hydrolases"/>
    <property type="match status" value="2"/>
</dbReference>
<evidence type="ECO:0000259" key="5">
    <source>
        <dbReference type="PROSITE" id="PS51379"/>
    </source>
</evidence>
<dbReference type="STRING" id="926571.NVIE_017610"/>
<keyword evidence="7" id="KW-1185">Reference proteome</keyword>
<accession>A0A060HHF1</accession>
<dbReference type="InterPro" id="IPR003439">
    <property type="entry name" value="ABC_transporter-like_ATP-bd"/>
</dbReference>
<dbReference type="InterPro" id="IPR007209">
    <property type="entry name" value="RNaseL-inhib-like_metal-bd_dom"/>
</dbReference>
<dbReference type="Pfam" id="PF00005">
    <property type="entry name" value="ABC_tran"/>
    <property type="match status" value="2"/>
</dbReference>
<dbReference type="Proteomes" id="UP000027093">
    <property type="component" value="Chromosome"/>
</dbReference>
<reference evidence="6 7" key="1">
    <citation type="journal article" date="2014" name="Int. J. Syst. Evol. Microbiol.">
        <title>Nitrososphaera viennensis gen. nov., sp. nov., an aerobic and mesophilic, ammonia-oxidizing archaeon from soil and a member of the archaeal phylum Thaumarchaeota.</title>
        <authorList>
            <person name="Stieglmeier M."/>
            <person name="Klingl A."/>
            <person name="Alves R.J."/>
            <person name="Rittmann S.K."/>
            <person name="Melcher M."/>
            <person name="Leisch N."/>
            <person name="Schleper C."/>
        </authorList>
    </citation>
    <scope>NUCLEOTIDE SEQUENCE [LARGE SCALE GENOMIC DNA]</scope>
    <source>
        <strain evidence="6">EN76</strain>
    </source>
</reference>
<dbReference type="HOGENOM" id="CLU_017344_4_1_2"/>
<dbReference type="SMART" id="SM00382">
    <property type="entry name" value="AAA"/>
    <property type="match status" value="2"/>
</dbReference>
<name>A0A060HHF1_9ARCH</name>
<dbReference type="InterPro" id="IPR017900">
    <property type="entry name" value="4Fe4S_Fe_S_CS"/>
</dbReference>
<dbReference type="RefSeq" id="WP_075054893.1">
    <property type="nucleotide sequence ID" value="NZ_CP007536.1"/>
</dbReference>
<dbReference type="PRINTS" id="PR01868">
    <property type="entry name" value="ABCEFAMILY"/>
</dbReference>
<keyword evidence="2" id="KW-0067">ATP-binding</keyword>
<evidence type="ECO:0000313" key="7">
    <source>
        <dbReference type="Proteomes" id="UP000027093"/>
    </source>
</evidence>
<evidence type="ECO:0000256" key="2">
    <source>
        <dbReference type="ARBA" id="ARBA00022840"/>
    </source>
</evidence>
<dbReference type="InterPro" id="IPR017896">
    <property type="entry name" value="4Fe4S_Fe-S-bd"/>
</dbReference>
<dbReference type="SUPFAM" id="SSF52540">
    <property type="entry name" value="P-loop containing nucleoside triphosphate hydrolases"/>
    <property type="match status" value="2"/>
</dbReference>
<dbReference type="InterPro" id="IPR013283">
    <property type="entry name" value="RLI1"/>
</dbReference>
<dbReference type="Pfam" id="PF04068">
    <property type="entry name" value="Fer4_RLI"/>
    <property type="match status" value="1"/>
</dbReference>
<dbReference type="GO" id="GO:0005524">
    <property type="term" value="F:ATP binding"/>
    <property type="evidence" value="ECO:0007669"/>
    <property type="project" value="UniProtKB-KW"/>
</dbReference>
<keyword evidence="1" id="KW-0547">Nucleotide-binding</keyword>
<dbReference type="GO" id="GO:0016887">
    <property type="term" value="F:ATP hydrolysis activity"/>
    <property type="evidence" value="ECO:0007669"/>
    <property type="project" value="InterPro"/>
</dbReference>